<dbReference type="AlphaFoldDB" id="A0A0N5BDU3"/>
<name>A0A0N5BDU3_STREA</name>
<dbReference type="WBParaSite" id="SPAL_0000417266.1">
    <property type="protein sequence ID" value="SPAL_0000417266.1"/>
    <property type="gene ID" value="SPAL_0000417266"/>
</dbReference>
<evidence type="ECO:0000313" key="2">
    <source>
        <dbReference type="Proteomes" id="UP000046392"/>
    </source>
</evidence>
<protein>
    <submittedName>
        <fullName evidence="3 4">S-protein homolog</fullName>
    </submittedName>
</protein>
<feature type="signal peptide" evidence="1">
    <location>
        <begin position="1"/>
        <end position="18"/>
    </location>
</feature>
<dbReference type="WBParaSite" id="SPAL_0000417233.1">
    <property type="protein sequence ID" value="SPAL_0000417233.1"/>
    <property type="gene ID" value="SPAL_0000417233"/>
</dbReference>
<feature type="chain" id="PRO_5009790763" evidence="1">
    <location>
        <begin position="19"/>
        <end position="131"/>
    </location>
</feature>
<accession>A0A0N5BDU3</accession>
<organism evidence="2 3">
    <name type="scientific">Strongyloides papillosus</name>
    <name type="common">Intestinal threadworm</name>
    <dbReference type="NCBI Taxonomy" id="174720"/>
    <lineage>
        <taxon>Eukaryota</taxon>
        <taxon>Metazoa</taxon>
        <taxon>Ecdysozoa</taxon>
        <taxon>Nematoda</taxon>
        <taxon>Chromadorea</taxon>
        <taxon>Rhabditida</taxon>
        <taxon>Tylenchina</taxon>
        <taxon>Panagrolaimomorpha</taxon>
        <taxon>Strongyloidoidea</taxon>
        <taxon>Strongyloididae</taxon>
        <taxon>Strongyloides</taxon>
    </lineage>
</organism>
<evidence type="ECO:0000256" key="1">
    <source>
        <dbReference type="SAM" id="SignalP"/>
    </source>
</evidence>
<sequence>MKVSKVLTIFIIIFISRSFEINPNWDFHLTGRPVCRPKDTIGCETVSVQLFVEYSSRTYPKHIIRCNTTYTYRSFFATATIETNVIFVKYIYQKNTSIFFTRYVPRNCVYQRWDQGYAKYYCNVTGLEPKE</sequence>
<keyword evidence="2" id="KW-1185">Reference proteome</keyword>
<proteinExistence type="predicted"/>
<keyword evidence="1" id="KW-0732">Signal</keyword>
<evidence type="ECO:0000313" key="4">
    <source>
        <dbReference type="WBParaSite" id="SPAL_0000417266.1"/>
    </source>
</evidence>
<reference evidence="3 4" key="1">
    <citation type="submission" date="2017-02" db="UniProtKB">
        <authorList>
            <consortium name="WormBaseParasite"/>
        </authorList>
    </citation>
    <scope>IDENTIFICATION</scope>
</reference>
<dbReference type="Proteomes" id="UP000046392">
    <property type="component" value="Unplaced"/>
</dbReference>
<evidence type="ECO:0000313" key="3">
    <source>
        <dbReference type="WBParaSite" id="SPAL_0000417233.1"/>
    </source>
</evidence>